<evidence type="ECO:0000313" key="2">
    <source>
        <dbReference type="EMBL" id="PNL62756.1"/>
    </source>
</evidence>
<dbReference type="GeneID" id="98064835"/>
<sequence>MQSKLEKLLENSRFKSNEESIARLQSSDGSNLYSIVLLCQENIKLLNTLTSPEQDEEFYDVFYDAELQLELINKLGSYYLTLYKTLISIKNPTARDELDQVKYRKLAEEYNSEEVKKMDMELERVQLDADYSLALYLNDLEDNEVSQKYSRQRFFNIEPEDNLEPRNDEEENPSKKRRLFL</sequence>
<reference evidence="2" key="1">
    <citation type="submission" date="2017-12" db="EMBL/GenBank/DDBJ databases">
        <title>FDA dAtabase for Regulatory Grade micrObial Sequences (FDA-ARGOS): Supporting development and validation of Infectious Disease Dx tests.</title>
        <authorList>
            <person name="Kerrigan L."/>
            <person name="Tallon L.J."/>
            <person name="Sadzewicz L."/>
            <person name="Sengamalay N."/>
            <person name="Ott S."/>
            <person name="Godinez A."/>
            <person name="Nagaraj S."/>
            <person name="Vavikolanu K."/>
            <person name="Vyas G."/>
            <person name="Nadendla S."/>
            <person name="Aluvathingal J."/>
            <person name="Sichtig H."/>
        </authorList>
    </citation>
    <scope>NUCLEOTIDE SEQUENCE [LARGE SCALE GENOMIC DNA]</scope>
    <source>
        <strain evidence="2">FDAARGOS_200</strain>
    </source>
</reference>
<protein>
    <submittedName>
        <fullName evidence="2">Uncharacterized protein</fullName>
    </submittedName>
</protein>
<evidence type="ECO:0000256" key="1">
    <source>
        <dbReference type="SAM" id="MobiDB-lite"/>
    </source>
</evidence>
<feature type="compositionally biased region" description="Acidic residues" evidence="1">
    <location>
        <begin position="159"/>
        <end position="171"/>
    </location>
</feature>
<evidence type="ECO:0000313" key="3">
    <source>
        <dbReference type="Proteomes" id="UP000192511"/>
    </source>
</evidence>
<name>A0AAX0WWL4_9GAMM</name>
<gene>
    <name evidence="2" type="ORF">A6J39_016940</name>
</gene>
<feature type="region of interest" description="Disordered" evidence="1">
    <location>
        <begin position="159"/>
        <end position="181"/>
    </location>
</feature>
<keyword evidence="3" id="KW-1185">Reference proteome</keyword>
<dbReference type="AlphaFoldDB" id="A0AAX0WWL4"/>
<proteinExistence type="predicted"/>
<dbReference type="RefSeq" id="WP_019234781.1">
    <property type="nucleotide sequence ID" value="NZ_CAAAHR010000071.1"/>
</dbReference>
<comment type="caution">
    <text evidence="2">The sequence shown here is derived from an EMBL/GenBank/DDBJ whole genome shotgun (WGS) entry which is preliminary data.</text>
</comment>
<dbReference type="Proteomes" id="UP000192511">
    <property type="component" value="Unassembled WGS sequence"/>
</dbReference>
<dbReference type="EMBL" id="NBTX02000004">
    <property type="protein sequence ID" value="PNL62756.1"/>
    <property type="molecule type" value="Genomic_DNA"/>
</dbReference>
<organism evidence="2 3">
    <name type="scientific">Legionella anisa</name>
    <dbReference type="NCBI Taxonomy" id="28082"/>
    <lineage>
        <taxon>Bacteria</taxon>
        <taxon>Pseudomonadati</taxon>
        <taxon>Pseudomonadota</taxon>
        <taxon>Gammaproteobacteria</taxon>
        <taxon>Legionellales</taxon>
        <taxon>Legionellaceae</taxon>
        <taxon>Legionella</taxon>
    </lineage>
</organism>
<accession>A0AAX0WWL4</accession>